<proteinExistence type="predicted"/>
<gene>
    <name evidence="5" type="ORF">METZ01_LOCUS27863</name>
</gene>
<dbReference type="PANTHER" id="PTHR33823:SF4">
    <property type="entry name" value="GENERAL STRESS PROTEIN 16O"/>
    <property type="match status" value="1"/>
</dbReference>
<dbReference type="Gene3D" id="1.20.120.910">
    <property type="entry name" value="DksA, coiled-coil domain"/>
    <property type="match status" value="1"/>
</dbReference>
<dbReference type="Pfam" id="PF01258">
    <property type="entry name" value="zf-dskA_traR"/>
    <property type="match status" value="1"/>
</dbReference>
<evidence type="ECO:0000313" key="5">
    <source>
        <dbReference type="EMBL" id="SUZ75009.1"/>
    </source>
</evidence>
<dbReference type="GO" id="GO:0008270">
    <property type="term" value="F:zinc ion binding"/>
    <property type="evidence" value="ECO:0007669"/>
    <property type="project" value="UniProtKB-KW"/>
</dbReference>
<keyword evidence="1" id="KW-0479">Metal-binding</keyword>
<dbReference type="InterPro" id="IPR000962">
    <property type="entry name" value="Znf_DskA_TraR"/>
</dbReference>
<dbReference type="AlphaFoldDB" id="A0A381Q9B9"/>
<feature type="domain" description="Zinc finger DksA/TraR C4-type" evidence="4">
    <location>
        <begin position="90"/>
        <end position="122"/>
    </location>
</feature>
<accession>A0A381Q9B9</accession>
<keyword evidence="3" id="KW-0862">Zinc</keyword>
<evidence type="ECO:0000256" key="3">
    <source>
        <dbReference type="ARBA" id="ARBA00022833"/>
    </source>
</evidence>
<name>A0A381Q9B9_9ZZZZ</name>
<evidence type="ECO:0000256" key="1">
    <source>
        <dbReference type="ARBA" id="ARBA00022723"/>
    </source>
</evidence>
<protein>
    <recommendedName>
        <fullName evidence="4">Zinc finger DksA/TraR C4-type domain-containing protein</fullName>
    </recommendedName>
</protein>
<dbReference type="SUPFAM" id="SSF109635">
    <property type="entry name" value="DnaK suppressor protein DksA, alpha-hairpin domain"/>
    <property type="match status" value="1"/>
</dbReference>
<keyword evidence="2" id="KW-0863">Zinc-finger</keyword>
<dbReference type="InterPro" id="IPR037187">
    <property type="entry name" value="DnaK_N"/>
</dbReference>
<dbReference type="EMBL" id="UINC01001229">
    <property type="protein sequence ID" value="SUZ75009.1"/>
    <property type="molecule type" value="Genomic_DNA"/>
</dbReference>
<dbReference type="PROSITE" id="PS51128">
    <property type="entry name" value="ZF_DKSA_2"/>
    <property type="match status" value="1"/>
</dbReference>
<organism evidence="5">
    <name type="scientific">marine metagenome</name>
    <dbReference type="NCBI Taxonomy" id="408172"/>
    <lineage>
        <taxon>unclassified sequences</taxon>
        <taxon>metagenomes</taxon>
        <taxon>ecological metagenomes</taxon>
    </lineage>
</organism>
<reference evidence="5" key="1">
    <citation type="submission" date="2018-05" db="EMBL/GenBank/DDBJ databases">
        <authorList>
            <person name="Lanie J.A."/>
            <person name="Ng W.-L."/>
            <person name="Kazmierczak K.M."/>
            <person name="Andrzejewski T.M."/>
            <person name="Davidsen T.M."/>
            <person name="Wayne K.J."/>
            <person name="Tettelin H."/>
            <person name="Glass J.I."/>
            <person name="Rusch D."/>
            <person name="Podicherti R."/>
            <person name="Tsui H.-C.T."/>
            <person name="Winkler M.E."/>
        </authorList>
    </citation>
    <scope>NUCLEOTIDE SEQUENCE</scope>
</reference>
<dbReference type="SUPFAM" id="SSF57716">
    <property type="entry name" value="Glucocorticoid receptor-like (DNA-binding domain)"/>
    <property type="match status" value="1"/>
</dbReference>
<dbReference type="PANTHER" id="PTHR33823">
    <property type="entry name" value="RNA POLYMERASE-BINDING TRANSCRIPTION FACTOR DKSA-RELATED"/>
    <property type="match status" value="1"/>
</dbReference>
<evidence type="ECO:0000256" key="2">
    <source>
        <dbReference type="ARBA" id="ARBA00022771"/>
    </source>
</evidence>
<evidence type="ECO:0000259" key="4">
    <source>
        <dbReference type="Pfam" id="PF01258"/>
    </source>
</evidence>
<sequence length="148" mass="17107">MVRTKISGNRYEGLRRILQDRRREIMSEVIDRMRDVRTEGNGAVMQGVLDDVETSEADIQGEIEFALIQMKAETLTQIDNALARLEQEAYGYCFECGGEITEQRLRALPFAVRCKDCEELHEIAERRDHDMTQRHGEFSLTTFMDSSN</sequence>